<reference evidence="6" key="1">
    <citation type="journal article" date="2010" name="Science">
        <title>Signatures of adaptation to obligate biotrophy in the Hyaloperonospora arabidopsidis genome.</title>
        <authorList>
            <person name="Baxter L."/>
            <person name="Tripathy S."/>
            <person name="Ishaque N."/>
            <person name="Boot N."/>
            <person name="Cabral A."/>
            <person name="Kemen E."/>
            <person name="Thines M."/>
            <person name="Ah-Fong A."/>
            <person name="Anderson R."/>
            <person name="Badejoko W."/>
            <person name="Bittner-Eddy P."/>
            <person name="Boore J.L."/>
            <person name="Chibucos M.C."/>
            <person name="Coates M."/>
            <person name="Dehal P."/>
            <person name="Delehaunty K."/>
            <person name="Dong S."/>
            <person name="Downton P."/>
            <person name="Dumas B."/>
            <person name="Fabro G."/>
            <person name="Fronick C."/>
            <person name="Fuerstenberg S.I."/>
            <person name="Fulton L."/>
            <person name="Gaulin E."/>
            <person name="Govers F."/>
            <person name="Hughes L."/>
            <person name="Humphray S."/>
            <person name="Jiang R.H."/>
            <person name="Judelson H."/>
            <person name="Kamoun S."/>
            <person name="Kyung K."/>
            <person name="Meijer H."/>
            <person name="Minx P."/>
            <person name="Morris P."/>
            <person name="Nelson J."/>
            <person name="Phuntumart V."/>
            <person name="Qutob D."/>
            <person name="Rehmany A."/>
            <person name="Rougon-Cardoso A."/>
            <person name="Ryden P."/>
            <person name="Torto-Alalibo T."/>
            <person name="Studholme D."/>
            <person name="Wang Y."/>
            <person name="Win J."/>
            <person name="Wood J."/>
            <person name="Clifton S.W."/>
            <person name="Rogers J."/>
            <person name="Van den Ackerveken G."/>
            <person name="Jones J.D."/>
            <person name="McDowell J.M."/>
            <person name="Beynon J."/>
            <person name="Tyler B.M."/>
        </authorList>
    </citation>
    <scope>NUCLEOTIDE SEQUENCE [LARGE SCALE GENOMIC DNA]</scope>
    <source>
        <strain evidence="6">Emoy2</strain>
    </source>
</reference>
<keyword evidence="3" id="KW-0443">Lipid metabolism</keyword>
<dbReference type="SUPFAM" id="SSF56801">
    <property type="entry name" value="Acetyl-CoA synthetase-like"/>
    <property type="match status" value="1"/>
</dbReference>
<dbReference type="OMA" id="ETCAYVC"/>
<evidence type="ECO:0000313" key="5">
    <source>
        <dbReference type="EnsemblProtists" id="HpaP801612"/>
    </source>
</evidence>
<dbReference type="STRING" id="559515.M4B5R2"/>
<organism evidence="5 6">
    <name type="scientific">Hyaloperonospora arabidopsidis (strain Emoy2)</name>
    <name type="common">Downy mildew agent</name>
    <name type="synonym">Peronospora arabidopsidis</name>
    <dbReference type="NCBI Taxonomy" id="559515"/>
    <lineage>
        <taxon>Eukaryota</taxon>
        <taxon>Sar</taxon>
        <taxon>Stramenopiles</taxon>
        <taxon>Oomycota</taxon>
        <taxon>Peronosporomycetes</taxon>
        <taxon>Peronosporales</taxon>
        <taxon>Peronosporaceae</taxon>
        <taxon>Hyaloperonospora</taxon>
    </lineage>
</organism>
<feature type="domain" description="AMP-dependent synthetase/ligase" evidence="4">
    <location>
        <begin position="70"/>
        <end position="472"/>
    </location>
</feature>
<keyword evidence="2" id="KW-0276">Fatty acid metabolism</keyword>
<evidence type="ECO:0000256" key="1">
    <source>
        <dbReference type="ARBA" id="ARBA00022598"/>
    </source>
</evidence>
<protein>
    <recommendedName>
        <fullName evidence="4">AMP-dependent synthetase/ligase domain-containing protein</fullName>
    </recommendedName>
</protein>
<dbReference type="PANTHER" id="PTHR43272:SF32">
    <property type="entry name" value="AMP-DEPENDENT SYNTHETASE_LIGASE DOMAIN-CONTAINING PROTEIN"/>
    <property type="match status" value="1"/>
</dbReference>
<dbReference type="Pfam" id="PF00501">
    <property type="entry name" value="AMP-binding"/>
    <property type="match status" value="1"/>
</dbReference>
<dbReference type="AlphaFoldDB" id="M4B5R2"/>
<keyword evidence="1" id="KW-0436">Ligase</keyword>
<dbReference type="VEuPathDB" id="FungiDB:HpaG801612"/>
<keyword evidence="6" id="KW-1185">Reference proteome</keyword>
<evidence type="ECO:0000256" key="2">
    <source>
        <dbReference type="ARBA" id="ARBA00022832"/>
    </source>
</evidence>
<dbReference type="PANTHER" id="PTHR43272">
    <property type="entry name" value="LONG-CHAIN-FATTY-ACID--COA LIGASE"/>
    <property type="match status" value="1"/>
</dbReference>
<dbReference type="GO" id="GO:0004467">
    <property type="term" value="F:long-chain fatty acid-CoA ligase activity"/>
    <property type="evidence" value="ECO:0007669"/>
    <property type="project" value="TreeGrafter"/>
</dbReference>
<dbReference type="EnsemblProtists" id="HpaT801612">
    <property type="protein sequence ID" value="HpaP801612"/>
    <property type="gene ID" value="HpaG801612"/>
</dbReference>
<name>M4B5R2_HYAAE</name>
<dbReference type="Proteomes" id="UP000011713">
    <property type="component" value="Unassembled WGS sequence"/>
</dbReference>
<dbReference type="GO" id="GO:0005783">
    <property type="term" value="C:endoplasmic reticulum"/>
    <property type="evidence" value="ECO:0007669"/>
    <property type="project" value="TreeGrafter"/>
</dbReference>
<dbReference type="PROSITE" id="PS00455">
    <property type="entry name" value="AMP_BINDING"/>
    <property type="match status" value="1"/>
</dbReference>
<dbReference type="InterPro" id="IPR020845">
    <property type="entry name" value="AMP-binding_CS"/>
</dbReference>
<dbReference type="Pfam" id="PF23562">
    <property type="entry name" value="AMP-binding_C_3"/>
    <property type="match status" value="1"/>
</dbReference>
<evidence type="ECO:0000259" key="4">
    <source>
        <dbReference type="Pfam" id="PF00501"/>
    </source>
</evidence>
<dbReference type="InParanoid" id="M4B5R2"/>
<sequence length="659" mass="72059">MTESGAGARPAITASQAFQSTLAKYGSANALHYKQGGEWYVARFLVPTYRDRCRCLNLLLSCCVCGLCRKSYSFQTYYDKCCQFAKALLHVGLDRYQAVSIIGFNSPEWAIADIGAIFAGGVAAGIYSTNSPKACEYIVTHSDAGVVVCDGVSQLEKFLAIQDDIPKLKALVMWNDVVPEGIQSKVPVYSFDDFLKLGSNVKDETLQEVMDSQTPGNCCTLIYTSGTTGDPKAVMISHDNVVWTIMSVMDMIERNYNYTVSNDDRLVSYLPMSHVAAQLIDIWLPVCAGTQVFFAQPDALKGSLGVTLKEVRPTFFFGVPRVWEKIAEKMWSIAAQTHGIKKRIAAWAKDKAAQKTALAQYGNSGGAPCGFGVANAVVLMRVKEALGLDQCIASFSGAAPISREVVEYFGSLDLPVYEFFGQSECSGPQTCSMQGNWKIGTCGRMIDGVETKVVPGTDELIFGGRNIMMGYLKSEQQTKDTIDEEGWLHSGDCGGIDEDGFMSITGRIKELIITAGGENVPPVIIEDTIKEELPLLSNVMVVGDRRKFLAAVFTLRVTVDKDGQPTDTLDEKALSVMKEIGSSAKTVKEARADEKVKTYLDAGLKRANGRATSRAQNVGKYVVLDHDFSIDSNELTPTLKLKRKVVHEKYESVIEELYA</sequence>
<accession>M4B5R2</accession>
<evidence type="ECO:0000313" key="6">
    <source>
        <dbReference type="Proteomes" id="UP000011713"/>
    </source>
</evidence>
<dbReference type="InterPro" id="IPR042099">
    <property type="entry name" value="ANL_N_sf"/>
</dbReference>
<evidence type="ECO:0000256" key="3">
    <source>
        <dbReference type="ARBA" id="ARBA00023098"/>
    </source>
</evidence>
<dbReference type="InterPro" id="IPR000873">
    <property type="entry name" value="AMP-dep_synth/lig_dom"/>
</dbReference>
<reference evidence="5" key="2">
    <citation type="submission" date="2015-06" db="UniProtKB">
        <authorList>
            <consortium name="EnsemblProtists"/>
        </authorList>
    </citation>
    <scope>IDENTIFICATION</scope>
    <source>
        <strain evidence="5">Emoy2</strain>
    </source>
</reference>
<dbReference type="Gene3D" id="3.40.50.12780">
    <property type="entry name" value="N-terminal domain of ligase-like"/>
    <property type="match status" value="1"/>
</dbReference>
<dbReference type="EMBL" id="JH598461">
    <property type="status" value="NOT_ANNOTATED_CDS"/>
    <property type="molecule type" value="Genomic_DNA"/>
</dbReference>
<dbReference type="GO" id="GO:0016020">
    <property type="term" value="C:membrane"/>
    <property type="evidence" value="ECO:0007669"/>
    <property type="project" value="TreeGrafter"/>
</dbReference>
<dbReference type="eggNOG" id="KOG1256">
    <property type="taxonomic scope" value="Eukaryota"/>
</dbReference>
<dbReference type="HOGENOM" id="CLU_000022_45_5_1"/>
<proteinExistence type="predicted"/>